<feature type="domain" description="Calcineurin-like phosphoesterase" evidence="5">
    <location>
        <begin position="1"/>
        <end position="94"/>
    </location>
</feature>
<dbReference type="NCBIfam" id="TIGR00619">
    <property type="entry name" value="sbcd"/>
    <property type="match status" value="1"/>
</dbReference>
<dbReference type="RefSeq" id="WP_149948507.1">
    <property type="nucleotide sequence ID" value="NZ_VVYX01000243.1"/>
</dbReference>
<dbReference type="InterPro" id="IPR029052">
    <property type="entry name" value="Metallo-depent_PP-like"/>
</dbReference>
<name>A0A6L3JPL1_9BACE</name>
<accession>A0A6L3JPL1</accession>
<dbReference type="GO" id="GO:0006260">
    <property type="term" value="P:DNA replication"/>
    <property type="evidence" value="ECO:0007669"/>
    <property type="project" value="UniProtKB-KW"/>
</dbReference>
<evidence type="ECO:0000313" key="6">
    <source>
        <dbReference type="EMBL" id="KAA5405474.1"/>
    </source>
</evidence>
<evidence type="ECO:0000313" key="7">
    <source>
        <dbReference type="Proteomes" id="UP000482653"/>
    </source>
</evidence>
<keyword evidence="2 4" id="KW-0378">Hydrolase</keyword>
<dbReference type="CDD" id="cd00840">
    <property type="entry name" value="MPP_Mre11_N"/>
    <property type="match status" value="1"/>
</dbReference>
<dbReference type="GO" id="GO:0008408">
    <property type="term" value="F:3'-5' exonuclease activity"/>
    <property type="evidence" value="ECO:0007669"/>
    <property type="project" value="InterPro"/>
</dbReference>
<sequence>MKILHTADWHLGQTFYEYDRREEHFHFLEWLKQQIKQHEIDVLLIAGDVFDSPNPSAESQRVYYRFLREVTSENPSLQIVIIAGNHDSAARLEAPNPLLEDMNIIVRGTVRRNAEGDIDLQHLIVPLYTEGKVTAYCLAVPYLRQGDYPSAENYSKG</sequence>
<evidence type="ECO:0000256" key="3">
    <source>
        <dbReference type="ARBA" id="ARBA00022839"/>
    </source>
</evidence>
<comment type="caution">
    <text evidence="6">The sequence shown here is derived from an EMBL/GenBank/DDBJ whole genome shotgun (WGS) entry which is preliminary data.</text>
</comment>
<dbReference type="Pfam" id="PF00149">
    <property type="entry name" value="Metallophos"/>
    <property type="match status" value="1"/>
</dbReference>
<proteinExistence type="inferred from homology"/>
<keyword evidence="1 4" id="KW-0540">Nuclease</keyword>
<keyword evidence="4" id="KW-0233">DNA recombination</keyword>
<dbReference type="PANTHER" id="PTHR30337:SF0">
    <property type="entry name" value="NUCLEASE SBCCD SUBUNIT D"/>
    <property type="match status" value="1"/>
</dbReference>
<dbReference type="Proteomes" id="UP000482653">
    <property type="component" value="Unassembled WGS sequence"/>
</dbReference>
<evidence type="ECO:0000256" key="2">
    <source>
        <dbReference type="ARBA" id="ARBA00022801"/>
    </source>
</evidence>
<comment type="function">
    <text evidence="4">SbcCD cleaves DNA hairpin structures. These structures can inhibit DNA replication and are intermediates in certain DNA recombination reactions. The complex acts as a 3'-&gt;5' double strand exonuclease that can open hairpins. It also has a 5' single-strand endonuclease activity.</text>
</comment>
<keyword evidence="4" id="KW-0235">DNA replication</keyword>
<dbReference type="EMBL" id="VVYX01000243">
    <property type="protein sequence ID" value="KAA5405474.1"/>
    <property type="molecule type" value="Genomic_DNA"/>
</dbReference>
<reference evidence="6 7" key="1">
    <citation type="journal article" date="2019" name="Nat. Med.">
        <title>A library of human gut bacterial isolates paired with longitudinal multiomics data enables mechanistic microbiome research.</title>
        <authorList>
            <person name="Poyet M."/>
            <person name="Groussin M."/>
            <person name="Gibbons S.M."/>
            <person name="Avila-Pacheco J."/>
            <person name="Jiang X."/>
            <person name="Kearney S.M."/>
            <person name="Perrotta A.R."/>
            <person name="Berdy B."/>
            <person name="Zhao S."/>
            <person name="Lieberman T.D."/>
            <person name="Swanson P.K."/>
            <person name="Smith M."/>
            <person name="Roesemann S."/>
            <person name="Alexander J.E."/>
            <person name="Rich S.A."/>
            <person name="Livny J."/>
            <person name="Vlamakis H."/>
            <person name="Clish C."/>
            <person name="Bullock K."/>
            <person name="Deik A."/>
            <person name="Scott J."/>
            <person name="Pierce K.A."/>
            <person name="Xavier R.J."/>
            <person name="Alm E.J."/>
        </authorList>
    </citation>
    <scope>NUCLEOTIDE SEQUENCE [LARGE SCALE GENOMIC DNA]</scope>
    <source>
        <strain evidence="6 7">BIOML-A8</strain>
    </source>
</reference>
<dbReference type="InterPro" id="IPR041796">
    <property type="entry name" value="Mre11_N"/>
</dbReference>
<evidence type="ECO:0000259" key="5">
    <source>
        <dbReference type="Pfam" id="PF00149"/>
    </source>
</evidence>
<keyword evidence="4" id="KW-0255">Endonuclease</keyword>
<evidence type="ECO:0000256" key="4">
    <source>
        <dbReference type="RuleBase" id="RU363069"/>
    </source>
</evidence>
<dbReference type="Gene3D" id="3.60.21.10">
    <property type="match status" value="1"/>
</dbReference>
<dbReference type="InterPro" id="IPR004843">
    <property type="entry name" value="Calcineurin-like_PHP"/>
</dbReference>
<comment type="subunit">
    <text evidence="4">Heterodimer of SbcC and SbcD.</text>
</comment>
<protein>
    <recommendedName>
        <fullName evidence="4">Nuclease SbcCD subunit D</fullName>
    </recommendedName>
</protein>
<dbReference type="GO" id="GO:0004519">
    <property type="term" value="F:endonuclease activity"/>
    <property type="evidence" value="ECO:0007669"/>
    <property type="project" value="UniProtKB-KW"/>
</dbReference>
<gene>
    <name evidence="4 6" type="primary">sbcD</name>
    <name evidence="6" type="ORF">F2Y87_29980</name>
</gene>
<dbReference type="GO" id="GO:0006310">
    <property type="term" value="P:DNA recombination"/>
    <property type="evidence" value="ECO:0007669"/>
    <property type="project" value="UniProtKB-KW"/>
</dbReference>
<dbReference type="PANTHER" id="PTHR30337">
    <property type="entry name" value="COMPONENT OF ATP-DEPENDENT DSDNA EXONUCLEASE"/>
    <property type="match status" value="1"/>
</dbReference>
<dbReference type="InterPro" id="IPR050535">
    <property type="entry name" value="DNA_Repair-Maintenance_Comp"/>
</dbReference>
<dbReference type="AlphaFoldDB" id="A0A6L3JPL1"/>
<keyword evidence="3 4" id="KW-0269">Exonuclease</keyword>
<evidence type="ECO:0000256" key="1">
    <source>
        <dbReference type="ARBA" id="ARBA00022722"/>
    </source>
</evidence>
<dbReference type="SUPFAM" id="SSF56300">
    <property type="entry name" value="Metallo-dependent phosphatases"/>
    <property type="match status" value="1"/>
</dbReference>
<feature type="non-terminal residue" evidence="6">
    <location>
        <position position="157"/>
    </location>
</feature>
<comment type="similarity">
    <text evidence="4">Belongs to the SbcD family.</text>
</comment>
<organism evidence="6 7">
    <name type="scientific">Bacteroides cellulosilyticus</name>
    <dbReference type="NCBI Taxonomy" id="246787"/>
    <lineage>
        <taxon>Bacteria</taxon>
        <taxon>Pseudomonadati</taxon>
        <taxon>Bacteroidota</taxon>
        <taxon>Bacteroidia</taxon>
        <taxon>Bacteroidales</taxon>
        <taxon>Bacteroidaceae</taxon>
        <taxon>Bacteroides</taxon>
    </lineage>
</organism>
<dbReference type="InterPro" id="IPR004593">
    <property type="entry name" value="SbcD"/>
</dbReference>